<organism evidence="1 2">
    <name type="scientific">Roseomonas alba</name>
    <dbReference type="NCBI Taxonomy" id="2846776"/>
    <lineage>
        <taxon>Bacteria</taxon>
        <taxon>Pseudomonadati</taxon>
        <taxon>Pseudomonadota</taxon>
        <taxon>Alphaproteobacteria</taxon>
        <taxon>Acetobacterales</taxon>
        <taxon>Roseomonadaceae</taxon>
        <taxon>Roseomonas</taxon>
    </lineage>
</organism>
<protein>
    <submittedName>
        <fullName evidence="1">Uncharacterized protein</fullName>
    </submittedName>
</protein>
<dbReference type="Proteomes" id="UP001196565">
    <property type="component" value="Unassembled WGS sequence"/>
</dbReference>
<gene>
    <name evidence="1" type="ORF">KPL78_28645</name>
</gene>
<sequence length="61" mass="6188">MVPIPGGDFSLLAGAANQGSYGLICSDFTFAADITAIDLTSATFARSSGNAAIHPHVMIGF</sequence>
<dbReference type="EMBL" id="JAHYBZ010000015">
    <property type="protein sequence ID" value="MBW6401850.1"/>
    <property type="molecule type" value="Genomic_DNA"/>
</dbReference>
<accession>A0ABS7AIG6</accession>
<comment type="caution">
    <text evidence="1">The sequence shown here is derived from an EMBL/GenBank/DDBJ whole genome shotgun (WGS) entry which is preliminary data.</text>
</comment>
<evidence type="ECO:0000313" key="2">
    <source>
        <dbReference type="Proteomes" id="UP001196565"/>
    </source>
</evidence>
<name>A0ABS7AIG6_9PROT</name>
<keyword evidence="2" id="KW-1185">Reference proteome</keyword>
<proteinExistence type="predicted"/>
<reference evidence="1 2" key="1">
    <citation type="submission" date="2021-07" db="EMBL/GenBank/DDBJ databases">
        <authorList>
            <person name="So Y."/>
        </authorList>
    </citation>
    <scope>NUCLEOTIDE SEQUENCE [LARGE SCALE GENOMIC DNA]</scope>
    <source>
        <strain evidence="1 2">HJA6</strain>
    </source>
</reference>
<dbReference type="RefSeq" id="WP_219766717.1">
    <property type="nucleotide sequence ID" value="NZ_JAHYBZ010000015.1"/>
</dbReference>
<evidence type="ECO:0000313" key="1">
    <source>
        <dbReference type="EMBL" id="MBW6401850.1"/>
    </source>
</evidence>